<reference evidence="1 2" key="1">
    <citation type="submission" date="2020-05" db="EMBL/GenBank/DDBJ databases">
        <authorList>
            <person name="Niu N."/>
        </authorList>
    </citation>
    <scope>NUCLEOTIDE SEQUENCE [LARGE SCALE GENOMIC DNA]</scope>
    <source>
        <strain evidence="1 2">LMG10982</strain>
    </source>
</reference>
<keyword evidence="2" id="KW-1185">Reference proteome</keyword>
<sequence length="346" mass="40248">MSRRRKNLVMEKYKVYLGSVAERSYQESVDFCKGYAKELNSNDGDSEEIASTLRIIDSGVGDPFACMMILSWMYEGQASVDLVVHGDVQAFKQHAYVAAKLQILSEKKPDWGYSGYSSMYFLHLLSDSPEVKEFLISQQDIISGSLDQQTYKGNDIYPYLNRSALLALSGDWGYLKERSLRFLSDTKRPKNIAHREPDFRFFLALANQDTEEMKRILEEMLEYRLSTRAKQDMNVHFDFYLCIPVLIYAKIAAIHGFDLGIDSPIAPKELIEVKPLESYEDPYDFMKEFDFHQPQQVWIDRWKAKMEAGLAWREREYKKLKNRILRFFGRGGRLIDLQPSSPIDKK</sequence>
<organism evidence="1 2">
    <name type="scientific">Pelistega europaea</name>
    <dbReference type="NCBI Taxonomy" id="106147"/>
    <lineage>
        <taxon>Bacteria</taxon>
        <taxon>Pseudomonadati</taxon>
        <taxon>Pseudomonadota</taxon>
        <taxon>Betaproteobacteria</taxon>
        <taxon>Burkholderiales</taxon>
        <taxon>Alcaligenaceae</taxon>
        <taxon>Pelistega</taxon>
    </lineage>
</organism>
<dbReference type="InterPro" id="IPR029074">
    <property type="entry name" value="Imm49"/>
</dbReference>
<evidence type="ECO:0000313" key="2">
    <source>
        <dbReference type="Proteomes" id="UP000541421"/>
    </source>
</evidence>
<dbReference type="AlphaFoldDB" id="A0A7Y4L9R8"/>
<name>A0A7Y4L9R8_9BURK</name>
<accession>A0A7Y4L9R8</accession>
<dbReference type="Proteomes" id="UP000541421">
    <property type="component" value="Unassembled WGS sequence"/>
</dbReference>
<evidence type="ECO:0000313" key="1">
    <source>
        <dbReference type="EMBL" id="NOL49580.1"/>
    </source>
</evidence>
<proteinExistence type="predicted"/>
<protein>
    <submittedName>
        <fullName evidence="1">Immunity 49 family protein</fullName>
    </submittedName>
</protein>
<dbReference type="Pfam" id="PF15575">
    <property type="entry name" value="Imm49"/>
    <property type="match status" value="1"/>
</dbReference>
<gene>
    <name evidence="1" type="ORF">HKX40_05465</name>
</gene>
<dbReference type="EMBL" id="JABGBO010000005">
    <property type="protein sequence ID" value="NOL49580.1"/>
    <property type="molecule type" value="Genomic_DNA"/>
</dbReference>
<dbReference type="RefSeq" id="WP_171588565.1">
    <property type="nucleotide sequence ID" value="NZ_JABGBO010000005.1"/>
</dbReference>
<comment type="caution">
    <text evidence="1">The sequence shown here is derived from an EMBL/GenBank/DDBJ whole genome shotgun (WGS) entry which is preliminary data.</text>
</comment>